<dbReference type="AlphaFoldDB" id="A0A386B167"/>
<evidence type="ECO:0000256" key="2">
    <source>
        <dbReference type="SAM" id="Phobius"/>
    </source>
</evidence>
<feature type="transmembrane region" description="Helical" evidence="2">
    <location>
        <begin position="283"/>
        <end position="303"/>
    </location>
</feature>
<feature type="transmembrane region" description="Helical" evidence="2">
    <location>
        <begin position="94"/>
        <end position="118"/>
    </location>
</feature>
<reference evidence="3" key="2">
    <citation type="journal article" date="2019" name="Mol. Phylogenet. Evol.">
        <title>Reassessment of the classification of bryopsidales (chlorophyta) based on chloroplast phylogenomic analyses.</title>
        <authorList>
            <person name="Cremen M.C."/>
            <person name="Leliaert F."/>
            <person name="West J."/>
            <person name="Lam D.W."/>
            <person name="Shimada S."/>
            <person name="Lopez-Bautista J.M."/>
            <person name="Verbruggen H."/>
        </authorList>
    </citation>
    <scope>NUCLEOTIDE SEQUENCE</scope>
</reference>
<protein>
    <recommendedName>
        <fullName evidence="4">Ycf1</fullName>
    </recommendedName>
</protein>
<dbReference type="EMBL" id="MH591110">
    <property type="protein sequence ID" value="AYC65439.1"/>
    <property type="molecule type" value="Genomic_DNA"/>
</dbReference>
<dbReference type="GeneID" id="38279373"/>
<gene>
    <name evidence="3" type="primary">ycf1</name>
</gene>
<name>A0A386B167_9CHLO</name>
<feature type="transmembrane region" description="Helical" evidence="2">
    <location>
        <begin position="130"/>
        <end position="153"/>
    </location>
</feature>
<feature type="transmembrane region" description="Helical" evidence="2">
    <location>
        <begin position="240"/>
        <end position="262"/>
    </location>
</feature>
<reference evidence="3" key="1">
    <citation type="submission" date="2018-07" db="EMBL/GenBank/DDBJ databases">
        <authorList>
            <person name="Quirk P.G."/>
            <person name="Krulwich T.A."/>
        </authorList>
    </citation>
    <scope>NUCLEOTIDE SEQUENCE</scope>
</reference>
<feature type="transmembrane region" description="Helical" evidence="2">
    <location>
        <begin position="159"/>
        <end position="180"/>
    </location>
</feature>
<organism evidence="3">
    <name type="scientific">Rhipiliopsis peltata</name>
    <dbReference type="NCBI Taxonomy" id="2320810"/>
    <lineage>
        <taxon>Eukaryota</taxon>
        <taxon>Viridiplantae</taxon>
        <taxon>Chlorophyta</taxon>
        <taxon>core chlorophytes</taxon>
        <taxon>Ulvophyceae</taxon>
        <taxon>TCBD clade</taxon>
        <taxon>Bryopsidales</taxon>
        <taxon>Halimedineae</taxon>
        <taxon>Halimedaceae</taxon>
        <taxon>Rhipiliopsideae</taxon>
        <taxon>Rhipiliopsis</taxon>
    </lineage>
</organism>
<accession>A0A386B167</accession>
<keyword evidence="3" id="KW-0934">Plastid</keyword>
<keyword evidence="3" id="KW-0150">Chloroplast</keyword>
<keyword evidence="1" id="KW-0175">Coiled coil</keyword>
<evidence type="ECO:0000313" key="3">
    <source>
        <dbReference type="EMBL" id="AYC65439.1"/>
    </source>
</evidence>
<feature type="coiled-coil region" evidence="1">
    <location>
        <begin position="419"/>
        <end position="452"/>
    </location>
</feature>
<keyword evidence="2" id="KW-1133">Transmembrane helix</keyword>
<sequence>MSIPFAETLKNIVDVFDNIYEIENPTEQWITGVKFAWIVLKDWAIYLMTFQWLNDFVQFPIILPHGSQSIFTDFLSSETNYLNLANISGPPPEIAFLSGFLSCCFFYLPFSSVQFIWLRQVVLDRKSLGIGKAATIGIILGNLSLNGCCLFGFKDIINVWFGLEPLSYFFGVALTFMVIFEMTHSPPLIKTKAERKELWKIGLINFILIWMNPPGVFQFLENLPLHSGTSALDADFVHSPYFYFFGVIIGSLFWTFLIRVSLLGFEEIFTDITKLPSSYWIRGLNYFCLIGAITVTLGSFHYYGIDYLLINPLGFLPEDRVWEAPLMPRINLKTETMDTSKGRLGDKSSFESVDTDLTTFDRTRYKGGPVVESHIESLNYREEYAWRGRIDRASSRRRAVGEVNFETDEFLIGDEAILLRQQERKQKERKKRIQKEKKLKKLQLQLQKKHKKDQQPTRISFYPETDNDVLTEPQLPWSTPELFDVYEEFLERFIEDYAAEANFEDNEVPDLNNEKMIYFSAFSEFDKYGFDLFSIFEPLDIDPLDEELAKEMKEKYSENFINRFLLHLNISNFLKRQPYKLSSQDEISLFDKRLALGEYYDTLLSYSNLPISEAFQSLFCGPKSYVNRIYNQQFQGTFKFVERLFSIHLEDEQNIPPLIIVDNDKETRDGEADIEVIVANSRNSPEENLYLKLKKDPSILKFDQPLYKTNFLQKNPLIHEQYLEDLESSQQNADSNPLISEDIEKPFPFFVGWDRDQRKFLVTNRLLTSRKVFSNTNISVIKDDFRRFSSAQTSMKRNSKSKVLEFTTWPVTKEALQKNPSLTRLYRTLDDEIPSVDDVFKYTEPLMDEPIVIYETLPSLVQRLQLKSPERLSLVSLAPKRGGFIWPAHTPSKYLSQFEIPKNPISDWFSGFGGMNLKPKAKRPPTPPPSL</sequence>
<dbReference type="RefSeq" id="YP_009519507.1">
    <property type="nucleotide sequence ID" value="NC_039526.1"/>
</dbReference>
<evidence type="ECO:0000256" key="1">
    <source>
        <dbReference type="SAM" id="Coils"/>
    </source>
</evidence>
<proteinExistence type="predicted"/>
<evidence type="ECO:0008006" key="4">
    <source>
        <dbReference type="Google" id="ProtNLM"/>
    </source>
</evidence>
<keyword evidence="2" id="KW-0812">Transmembrane</keyword>
<keyword evidence="2" id="KW-0472">Membrane</keyword>
<feature type="transmembrane region" description="Helical" evidence="2">
    <location>
        <begin position="201"/>
        <end position="220"/>
    </location>
</feature>
<geneLocation type="chloroplast" evidence="3"/>